<dbReference type="SMART" id="SM00862">
    <property type="entry name" value="Trans_reg_C"/>
    <property type="match status" value="1"/>
</dbReference>
<dbReference type="Pfam" id="PF00072">
    <property type="entry name" value="Response_reg"/>
    <property type="match status" value="1"/>
</dbReference>
<evidence type="ECO:0000256" key="3">
    <source>
        <dbReference type="ARBA" id="ARBA00023015"/>
    </source>
</evidence>
<proteinExistence type="predicted"/>
<dbReference type="GO" id="GO:0006355">
    <property type="term" value="P:regulation of DNA-templated transcription"/>
    <property type="evidence" value="ECO:0007669"/>
    <property type="project" value="InterPro"/>
</dbReference>
<dbReference type="EMBL" id="CP012160">
    <property type="protein sequence ID" value="AKS45135.1"/>
    <property type="molecule type" value="Genomic_DNA"/>
</dbReference>
<evidence type="ECO:0000313" key="7">
    <source>
        <dbReference type="Proteomes" id="UP000067444"/>
    </source>
</evidence>
<dbReference type="SUPFAM" id="SSF52172">
    <property type="entry name" value="CheY-like"/>
    <property type="match status" value="1"/>
</dbReference>
<keyword evidence="1" id="KW-0597">Phosphoprotein</keyword>
<reference evidence="6 7" key="1">
    <citation type="journal article" date="2015" name="Genome Announc.">
        <title>Closed Genome Sequence of Octadecabacter temperatus SB1, the First Mesophilic Species of the Genus Octadecabacter.</title>
        <authorList>
            <person name="Voget S."/>
            <person name="Billerbeck S."/>
            <person name="Simon M."/>
            <person name="Daniel R."/>
        </authorList>
    </citation>
    <scope>NUCLEOTIDE SEQUENCE [LARGE SCALE GENOMIC DNA]</scope>
    <source>
        <strain evidence="6 7">SB1</strain>
    </source>
</reference>
<dbReference type="InterPro" id="IPR001867">
    <property type="entry name" value="OmpR/PhoB-type_DNA-bd"/>
</dbReference>
<dbReference type="CDD" id="cd17574">
    <property type="entry name" value="REC_OmpR"/>
    <property type="match status" value="1"/>
</dbReference>
<keyword evidence="5" id="KW-0804">Transcription</keyword>
<evidence type="ECO:0000256" key="2">
    <source>
        <dbReference type="ARBA" id="ARBA00023012"/>
    </source>
</evidence>
<dbReference type="CDD" id="cd00383">
    <property type="entry name" value="trans_reg_C"/>
    <property type="match status" value="1"/>
</dbReference>
<dbReference type="InterPro" id="IPR001789">
    <property type="entry name" value="Sig_transdc_resp-reg_receiver"/>
</dbReference>
<dbReference type="InterPro" id="IPR011006">
    <property type="entry name" value="CheY-like_superfamily"/>
</dbReference>
<dbReference type="SMART" id="SM00448">
    <property type="entry name" value="REC"/>
    <property type="match status" value="1"/>
</dbReference>
<evidence type="ECO:0000313" key="6">
    <source>
        <dbReference type="EMBL" id="AKS45135.1"/>
    </source>
</evidence>
<dbReference type="InterPro" id="IPR016032">
    <property type="entry name" value="Sig_transdc_resp-reg_C-effctor"/>
</dbReference>
<keyword evidence="7" id="KW-1185">Reference proteome</keyword>
<dbReference type="AlphaFoldDB" id="A0A0K0Y2I6"/>
<keyword evidence="4" id="KW-0238">DNA-binding</keyword>
<evidence type="ECO:0000256" key="4">
    <source>
        <dbReference type="ARBA" id="ARBA00023125"/>
    </source>
</evidence>
<name>A0A0K0Y2I6_9RHOB</name>
<dbReference type="PROSITE" id="PS51755">
    <property type="entry name" value="OMPR_PHOB"/>
    <property type="match status" value="1"/>
</dbReference>
<dbReference type="InterPro" id="IPR036388">
    <property type="entry name" value="WH-like_DNA-bd_sf"/>
</dbReference>
<dbReference type="GO" id="GO:0000156">
    <property type="term" value="F:phosphorelay response regulator activity"/>
    <property type="evidence" value="ECO:0007669"/>
    <property type="project" value="TreeGrafter"/>
</dbReference>
<dbReference type="FunFam" id="3.40.50.2300:FF:000001">
    <property type="entry name" value="DNA-binding response regulator PhoB"/>
    <property type="match status" value="1"/>
</dbReference>
<keyword evidence="2" id="KW-0902">Two-component regulatory system</keyword>
<gene>
    <name evidence="6" type="primary">ompR_1</name>
    <name evidence="6" type="ORF">OSB_05740</name>
</gene>
<sequence length="240" mass="27149">MHKSAHSILIVDDSKDIRDSLATYLRRNGFRIVVAEDAAAARLCLREAAFDLVLLDIMMPGEDGFSLCRWLLANKDTPVIFLTAMTSETDRIVGLELGADDYVVKPFNPRELLARVRVALRRRAPKVDEVEFKVRKFDEWLHDSAQNELRSENGNVVELTTYENRLLSILLDHPNTVLSRAVLLDYVVGREEKAYDRAIDNQIGRLRKKLEQDASNPTLLRTVWGGGYQLVAVVTELGGE</sequence>
<dbReference type="PATRIC" id="fig|1458307.3.peg.578"/>
<dbReference type="RefSeq" id="WP_049833555.1">
    <property type="nucleotide sequence ID" value="NZ_CP012160.1"/>
</dbReference>
<evidence type="ECO:0000256" key="1">
    <source>
        <dbReference type="ARBA" id="ARBA00022553"/>
    </source>
</evidence>
<dbReference type="GO" id="GO:0000976">
    <property type="term" value="F:transcription cis-regulatory region binding"/>
    <property type="evidence" value="ECO:0007669"/>
    <property type="project" value="TreeGrafter"/>
</dbReference>
<keyword evidence="3" id="KW-0805">Transcription regulation</keyword>
<dbReference type="GO" id="GO:0005829">
    <property type="term" value="C:cytosol"/>
    <property type="evidence" value="ECO:0007669"/>
    <property type="project" value="TreeGrafter"/>
</dbReference>
<dbReference type="KEGG" id="otm:OSB_05740"/>
<dbReference type="OrthoDB" id="9802426at2"/>
<dbReference type="PANTHER" id="PTHR48111:SF4">
    <property type="entry name" value="DNA-BINDING DUAL TRANSCRIPTIONAL REGULATOR OMPR"/>
    <property type="match status" value="1"/>
</dbReference>
<dbReference type="STRING" id="1458307.OSB_05740"/>
<dbReference type="InterPro" id="IPR039420">
    <property type="entry name" value="WalR-like"/>
</dbReference>
<evidence type="ECO:0000256" key="5">
    <source>
        <dbReference type="ARBA" id="ARBA00023163"/>
    </source>
</evidence>
<dbReference type="GO" id="GO:0032993">
    <property type="term" value="C:protein-DNA complex"/>
    <property type="evidence" value="ECO:0007669"/>
    <property type="project" value="TreeGrafter"/>
</dbReference>
<dbReference type="Pfam" id="PF00486">
    <property type="entry name" value="Trans_reg_C"/>
    <property type="match status" value="1"/>
</dbReference>
<dbReference type="PANTHER" id="PTHR48111">
    <property type="entry name" value="REGULATOR OF RPOS"/>
    <property type="match status" value="1"/>
</dbReference>
<dbReference type="Gene3D" id="1.10.10.10">
    <property type="entry name" value="Winged helix-like DNA-binding domain superfamily/Winged helix DNA-binding domain"/>
    <property type="match status" value="1"/>
</dbReference>
<dbReference type="SUPFAM" id="SSF46894">
    <property type="entry name" value="C-terminal effector domain of the bipartite response regulators"/>
    <property type="match status" value="1"/>
</dbReference>
<dbReference type="PROSITE" id="PS50110">
    <property type="entry name" value="RESPONSE_REGULATORY"/>
    <property type="match status" value="1"/>
</dbReference>
<accession>A0A0K0Y2I6</accession>
<protein>
    <submittedName>
        <fullName evidence="6">Transcriptional regulatory protein OmpR</fullName>
    </submittedName>
</protein>
<organism evidence="6 7">
    <name type="scientific">Octadecabacter temperatus</name>
    <dbReference type="NCBI Taxonomy" id="1458307"/>
    <lineage>
        <taxon>Bacteria</taxon>
        <taxon>Pseudomonadati</taxon>
        <taxon>Pseudomonadota</taxon>
        <taxon>Alphaproteobacteria</taxon>
        <taxon>Rhodobacterales</taxon>
        <taxon>Roseobacteraceae</taxon>
        <taxon>Octadecabacter</taxon>
    </lineage>
</organism>
<dbReference type="Gene3D" id="6.10.250.690">
    <property type="match status" value="1"/>
</dbReference>
<dbReference type="Gene3D" id="3.40.50.2300">
    <property type="match status" value="1"/>
</dbReference>
<dbReference type="Proteomes" id="UP000067444">
    <property type="component" value="Chromosome"/>
</dbReference>